<accession>G8C2Q9</accession>
<proteinExistence type="predicted"/>
<dbReference type="PATRIC" id="fig|1116213.3.peg.95"/>
<sequence>MSTTVLRILVSLGSAVGISGAVAVPVVLNSGGGENVSSSRSRRAAATTVSMNTCETNEAGSQISFGEQGVREVCWKTGSAFNSLTSASEYTDFFKNRWGFGNEDWNNNYNQDEWTQQCIGGSEISSPWAIVASSASGGFQHLGYKCDADPNSTKFVKKTKSPAGVDNREQLKLWICESQCWTTQDNTIAGSIVVLEHEKTENWKEVLFQQKLAN</sequence>
<gene>
    <name evidence="1" type="ORF">MHM_00890</name>
</gene>
<dbReference type="KEGG" id="mhb:MHM_00890"/>
<dbReference type="RefSeq" id="WP_015511472.1">
    <property type="nucleotide sequence ID" value="NC_021007.1"/>
</dbReference>
<reference evidence="1" key="2">
    <citation type="submission" date="2011-11" db="EMBL/GenBank/DDBJ databases">
        <authorList>
            <person name="Barker E."/>
        </authorList>
    </citation>
    <scope>NUCLEOTIDE SEQUENCE</scope>
    <source>
        <strain evidence="1">Birmingham 1</strain>
    </source>
</reference>
<name>G8C2Q9_9MOLU</name>
<dbReference type="OrthoDB" id="5290752at2"/>
<dbReference type="HOGENOM" id="CLU_107062_0_0_14"/>
<evidence type="ECO:0000313" key="1">
    <source>
        <dbReference type="EMBL" id="CCE66607.1"/>
    </source>
</evidence>
<dbReference type="AlphaFoldDB" id="G8C2Q9"/>
<dbReference type="EMBL" id="HE613254">
    <property type="protein sequence ID" value="CCE66607.1"/>
    <property type="molecule type" value="Genomic_DNA"/>
</dbReference>
<organism evidence="1">
    <name type="scientific">Candidatus Mycoplasma haematominutum 'Birmingham 1'</name>
    <dbReference type="NCBI Taxonomy" id="1116213"/>
    <lineage>
        <taxon>Bacteria</taxon>
        <taxon>Bacillati</taxon>
        <taxon>Mycoplasmatota</taxon>
        <taxon>Mollicutes</taxon>
        <taxon>Mycoplasmataceae</taxon>
        <taxon>Mycoplasma</taxon>
    </lineage>
</organism>
<protein>
    <submittedName>
        <fullName evidence="1">Uncharacterized protein</fullName>
    </submittedName>
</protein>
<reference evidence="1" key="1">
    <citation type="submission" date="2011-11" db="EMBL/GenBank/DDBJ databases">
        <title>Complete genome sequence of Candidatus Mycoplasma haemominutum.</title>
        <authorList>
            <person name="Barker E.N."/>
            <person name="Darby A.C."/>
            <person name="Helps C.R."/>
            <person name="Peters I.R."/>
            <person name="Hughes M.A."/>
            <person name="Radford A.D."/>
            <person name="Novacco M."/>
            <person name="Boretti F."/>
            <person name="Hofmann-Lehmann R."/>
            <person name="Tasker S."/>
        </authorList>
    </citation>
    <scope>NUCLEOTIDE SEQUENCE</scope>
    <source>
        <strain evidence="1">Birmingham 1</strain>
    </source>
</reference>